<accession>A0ABS6EAY7</accession>
<organism evidence="1 2">
    <name type="scientific">Tissierella simiarum</name>
    <dbReference type="NCBI Taxonomy" id="2841534"/>
    <lineage>
        <taxon>Bacteria</taxon>
        <taxon>Bacillati</taxon>
        <taxon>Bacillota</taxon>
        <taxon>Tissierellia</taxon>
        <taxon>Tissierellales</taxon>
        <taxon>Tissierellaceae</taxon>
        <taxon>Tissierella</taxon>
    </lineage>
</organism>
<evidence type="ECO:0000313" key="2">
    <source>
        <dbReference type="Proteomes" id="UP000749471"/>
    </source>
</evidence>
<keyword evidence="2" id="KW-1185">Reference proteome</keyword>
<name>A0ABS6EAY7_9FIRM</name>
<gene>
    <name evidence="1" type="ORF">KQI42_19005</name>
</gene>
<comment type="caution">
    <text evidence="1">The sequence shown here is derived from an EMBL/GenBank/DDBJ whole genome shotgun (WGS) entry which is preliminary data.</text>
</comment>
<dbReference type="RefSeq" id="WP_216522052.1">
    <property type="nucleotide sequence ID" value="NZ_JAHLPM010000025.1"/>
</dbReference>
<sequence>MKKLIDFLERLEKHKTYYTLDKTRKGYIRVDITVPGERWEVEFSADGDIVVERFKSFTDLEDEQALEYLFDNFSD</sequence>
<reference evidence="1 2" key="1">
    <citation type="submission" date="2021-06" db="EMBL/GenBank/DDBJ databases">
        <authorList>
            <person name="Sun Q."/>
            <person name="Li D."/>
        </authorList>
    </citation>
    <scope>NUCLEOTIDE SEQUENCE [LARGE SCALE GENOMIC DNA]</scope>
    <source>
        <strain evidence="1 2">MSJ-40</strain>
    </source>
</reference>
<protein>
    <submittedName>
        <fullName evidence="1">Uncharacterized protein</fullName>
    </submittedName>
</protein>
<evidence type="ECO:0000313" key="1">
    <source>
        <dbReference type="EMBL" id="MBU5440086.1"/>
    </source>
</evidence>
<proteinExistence type="predicted"/>
<dbReference type="Proteomes" id="UP000749471">
    <property type="component" value="Unassembled WGS sequence"/>
</dbReference>
<dbReference type="EMBL" id="JAHLPM010000025">
    <property type="protein sequence ID" value="MBU5440086.1"/>
    <property type="molecule type" value="Genomic_DNA"/>
</dbReference>